<protein>
    <recommendedName>
        <fullName evidence="3">SpoIIAA-like</fullName>
    </recommendedName>
</protein>
<name>A0A1T5K100_9BACT</name>
<organism evidence="1 2">
    <name type="scientific">Ohtaekwangia koreensis</name>
    <dbReference type="NCBI Taxonomy" id="688867"/>
    <lineage>
        <taxon>Bacteria</taxon>
        <taxon>Pseudomonadati</taxon>
        <taxon>Bacteroidota</taxon>
        <taxon>Cytophagia</taxon>
        <taxon>Cytophagales</taxon>
        <taxon>Fulvivirgaceae</taxon>
        <taxon>Ohtaekwangia</taxon>
    </lineage>
</organism>
<gene>
    <name evidence="1" type="ORF">SAMN05660236_1692</name>
</gene>
<dbReference type="EMBL" id="FUZU01000001">
    <property type="protein sequence ID" value="SKC57346.1"/>
    <property type="molecule type" value="Genomic_DNA"/>
</dbReference>
<dbReference type="Proteomes" id="UP000190961">
    <property type="component" value="Unassembled WGS sequence"/>
</dbReference>
<proteinExistence type="predicted"/>
<evidence type="ECO:0000313" key="1">
    <source>
        <dbReference type="EMBL" id="SKC57346.1"/>
    </source>
</evidence>
<keyword evidence="2" id="KW-1185">Reference proteome</keyword>
<evidence type="ECO:0000313" key="2">
    <source>
        <dbReference type="Proteomes" id="UP000190961"/>
    </source>
</evidence>
<dbReference type="AlphaFoldDB" id="A0A1T5K100"/>
<reference evidence="1 2" key="1">
    <citation type="submission" date="2017-02" db="EMBL/GenBank/DDBJ databases">
        <authorList>
            <person name="Peterson S.W."/>
        </authorList>
    </citation>
    <scope>NUCLEOTIDE SEQUENCE [LARGE SCALE GENOMIC DNA]</scope>
    <source>
        <strain evidence="1 2">DSM 25262</strain>
    </source>
</reference>
<accession>A0A1T5K100</accession>
<dbReference type="STRING" id="688867.SAMN05660236_1692"/>
<dbReference type="OrthoDB" id="962520at2"/>
<dbReference type="RefSeq" id="WP_079686222.1">
    <property type="nucleotide sequence ID" value="NZ_FUZU01000001.1"/>
</dbReference>
<evidence type="ECO:0008006" key="3">
    <source>
        <dbReference type="Google" id="ProtNLM"/>
    </source>
</evidence>
<sequence>MSLIKIGDNKFYTISVSTEKNRAYLKIIGFWRTPEQVPDYINHWVSGVSKLKKGFTLLTDASEMKTHPKEVVKLHEQAQAILLKAGVSKVAEILKDDVAEMQLNAVAKTTQFPKKNFSTAAEAEAWLDL</sequence>